<accession>A0A1I2CYW4</accession>
<feature type="compositionally biased region" description="Low complexity" evidence="1">
    <location>
        <begin position="18"/>
        <end position="29"/>
    </location>
</feature>
<reference evidence="3 4" key="1">
    <citation type="submission" date="2016-10" db="EMBL/GenBank/DDBJ databases">
        <authorList>
            <person name="de Groot N.N."/>
        </authorList>
    </citation>
    <scope>NUCLEOTIDE SEQUENCE [LARGE SCALE GENOMIC DNA]</scope>
    <source>
        <strain evidence="3 4">ATCC 51969</strain>
    </source>
</reference>
<feature type="signal peptide" evidence="2">
    <location>
        <begin position="1"/>
        <end position="18"/>
    </location>
</feature>
<dbReference type="Proteomes" id="UP000183129">
    <property type="component" value="Unassembled WGS sequence"/>
</dbReference>
<dbReference type="RefSeq" id="WP_170844843.1">
    <property type="nucleotide sequence ID" value="NZ_FONS01000002.1"/>
</dbReference>
<name>A0A1I2CYW4_9SPHI</name>
<sequence length="50" mass="5302">MFSFIFALLMGLACPSHTNTNNGNTNGTTPPYSTFDTGGENGQLPPPKKN</sequence>
<evidence type="ECO:0000256" key="1">
    <source>
        <dbReference type="SAM" id="MobiDB-lite"/>
    </source>
</evidence>
<dbReference type="EMBL" id="FONS01000002">
    <property type="protein sequence ID" value="SFE72920.1"/>
    <property type="molecule type" value="Genomic_DNA"/>
</dbReference>
<gene>
    <name evidence="3" type="ORF">SAMN03003324_01243</name>
</gene>
<keyword evidence="2" id="KW-0732">Signal</keyword>
<feature type="region of interest" description="Disordered" evidence="1">
    <location>
        <begin position="16"/>
        <end position="50"/>
    </location>
</feature>
<evidence type="ECO:0000313" key="3">
    <source>
        <dbReference type="EMBL" id="SFE72920.1"/>
    </source>
</evidence>
<dbReference type="AlphaFoldDB" id="A0A1I2CYW4"/>
<evidence type="ECO:0000256" key="2">
    <source>
        <dbReference type="SAM" id="SignalP"/>
    </source>
</evidence>
<proteinExistence type="predicted"/>
<feature type="chain" id="PRO_5010351006" evidence="2">
    <location>
        <begin position="19"/>
        <end position="50"/>
    </location>
</feature>
<organism evidence="3 4">
    <name type="scientific">Pedobacter antarcticus</name>
    <dbReference type="NCBI Taxonomy" id="34086"/>
    <lineage>
        <taxon>Bacteria</taxon>
        <taxon>Pseudomonadati</taxon>
        <taxon>Bacteroidota</taxon>
        <taxon>Sphingobacteriia</taxon>
        <taxon>Sphingobacteriales</taxon>
        <taxon>Sphingobacteriaceae</taxon>
        <taxon>Pedobacter</taxon>
    </lineage>
</organism>
<evidence type="ECO:0000313" key="4">
    <source>
        <dbReference type="Proteomes" id="UP000183129"/>
    </source>
</evidence>
<protein>
    <submittedName>
        <fullName evidence="3">Uncharacterized protein</fullName>
    </submittedName>
</protein>